<dbReference type="GO" id="GO:0006511">
    <property type="term" value="P:ubiquitin-dependent protein catabolic process"/>
    <property type="evidence" value="ECO:0007669"/>
    <property type="project" value="TreeGrafter"/>
</dbReference>
<keyword evidence="2 4" id="KW-0863">Zinc-finger</keyword>
<dbReference type="GO" id="GO:0033768">
    <property type="term" value="C:SUMO-targeted ubiquitin ligase complex"/>
    <property type="evidence" value="ECO:0007669"/>
    <property type="project" value="TreeGrafter"/>
</dbReference>
<dbReference type="VEuPathDB" id="AmoebaDB:EDI_233920"/>
<dbReference type="KEGG" id="edi:EDI_233920"/>
<keyword evidence="3" id="KW-0862">Zinc</keyword>
<proteinExistence type="predicted"/>
<dbReference type="GO" id="GO:0032183">
    <property type="term" value="F:SUMO binding"/>
    <property type="evidence" value="ECO:0007669"/>
    <property type="project" value="TreeGrafter"/>
</dbReference>
<dbReference type="InterPro" id="IPR049627">
    <property type="entry name" value="SLX8"/>
</dbReference>
<keyword evidence="1" id="KW-0479">Metal-binding</keyword>
<dbReference type="GO" id="GO:0008270">
    <property type="term" value="F:zinc ion binding"/>
    <property type="evidence" value="ECO:0007669"/>
    <property type="project" value="UniProtKB-KW"/>
</dbReference>
<protein>
    <recommendedName>
        <fullName evidence="5">RING-type domain-containing protein</fullName>
    </recommendedName>
</protein>
<dbReference type="InterPro" id="IPR017907">
    <property type="entry name" value="Znf_RING_CS"/>
</dbReference>
<dbReference type="InterPro" id="IPR001841">
    <property type="entry name" value="Znf_RING"/>
</dbReference>
<dbReference type="RefSeq" id="XP_001733941.1">
    <property type="nucleotide sequence ID" value="XM_001733889.1"/>
</dbReference>
<reference evidence="7" key="1">
    <citation type="submission" date="2007-12" db="EMBL/GenBank/DDBJ databases">
        <title>Annotation of Entamoeba dispar SAW760.</title>
        <authorList>
            <person name="Lorenzi H."/>
            <person name="Inman J."/>
            <person name="Schobel S."/>
            <person name="Amedeo P."/>
            <person name="Caler E."/>
        </authorList>
    </citation>
    <scope>NUCLEOTIDE SEQUENCE [LARGE SCALE GENOMIC DNA]</scope>
    <source>
        <strain evidence="7">ATCC PRA-260 / SAW760</strain>
    </source>
</reference>
<sequence>MEFDKIIPQITCAICLSNINECCVTKCGHAFCKKCLDCALNFNEKCPYCSSVLRKGEYYRFYQFDSLVSFIDESRKGIDLKQTLNQKGDSKENDLIKKQLISVKSVINEETKMERAELVNVPCDLEKVVKNDLIFEENRFIITIKSNHLPMILKSNIESINIQINSKVQEKKKCLRYRFIKGMTETFYHCFDCNVKFICSSCAEICHSKHHIELQLTISCMNAVCYCCKSPNKCQLTNN</sequence>
<dbReference type="OrthoDB" id="10266039at2759"/>
<evidence type="ECO:0000313" key="7">
    <source>
        <dbReference type="Proteomes" id="UP000008076"/>
    </source>
</evidence>
<name>B0E6C2_ENTDS</name>
<dbReference type="InterPro" id="IPR013083">
    <property type="entry name" value="Znf_RING/FYVE/PHD"/>
</dbReference>
<dbReference type="PROSITE" id="PS00518">
    <property type="entry name" value="ZF_RING_1"/>
    <property type="match status" value="1"/>
</dbReference>
<dbReference type="EMBL" id="DS547873">
    <property type="protein sequence ID" value="EDR29930.1"/>
    <property type="molecule type" value="Genomic_DNA"/>
</dbReference>
<dbReference type="OMA" id="NINECCV"/>
<dbReference type="GeneID" id="5878821"/>
<evidence type="ECO:0000256" key="3">
    <source>
        <dbReference type="ARBA" id="ARBA00022833"/>
    </source>
</evidence>
<dbReference type="PANTHER" id="PTHR47094">
    <property type="entry name" value="ELFLESS, ISOFORM B"/>
    <property type="match status" value="1"/>
</dbReference>
<accession>B0E6C2</accession>
<organism evidence="7">
    <name type="scientific">Entamoeba dispar (strain ATCC PRA-260 / SAW760)</name>
    <dbReference type="NCBI Taxonomy" id="370354"/>
    <lineage>
        <taxon>Eukaryota</taxon>
        <taxon>Amoebozoa</taxon>
        <taxon>Evosea</taxon>
        <taxon>Archamoebae</taxon>
        <taxon>Mastigamoebida</taxon>
        <taxon>Entamoebidae</taxon>
        <taxon>Entamoeba</taxon>
    </lineage>
</organism>
<evidence type="ECO:0000256" key="4">
    <source>
        <dbReference type="PROSITE-ProRule" id="PRU00175"/>
    </source>
</evidence>
<dbReference type="PROSITE" id="PS50089">
    <property type="entry name" value="ZF_RING_2"/>
    <property type="match status" value="1"/>
</dbReference>
<dbReference type="Gene3D" id="3.30.40.10">
    <property type="entry name" value="Zinc/RING finger domain, C3HC4 (zinc finger)"/>
    <property type="match status" value="1"/>
</dbReference>
<dbReference type="eggNOG" id="KOG2177">
    <property type="taxonomic scope" value="Eukaryota"/>
</dbReference>
<keyword evidence="7" id="KW-1185">Reference proteome</keyword>
<dbReference type="Pfam" id="PF13639">
    <property type="entry name" value="zf-RING_2"/>
    <property type="match status" value="1"/>
</dbReference>
<dbReference type="Proteomes" id="UP000008076">
    <property type="component" value="Unassembled WGS sequence"/>
</dbReference>
<dbReference type="PANTHER" id="PTHR47094:SF14">
    <property type="entry name" value="UBIQUITIN-PROTEIN LIGASE_ZINC ION BINDING PROTEIN"/>
    <property type="match status" value="1"/>
</dbReference>
<gene>
    <name evidence="6" type="ORF">EDI_233920</name>
</gene>
<dbReference type="AlphaFoldDB" id="B0E6C2"/>
<feature type="domain" description="RING-type" evidence="5">
    <location>
        <begin position="12"/>
        <end position="50"/>
    </location>
</feature>
<dbReference type="SUPFAM" id="SSF57850">
    <property type="entry name" value="RING/U-box"/>
    <property type="match status" value="1"/>
</dbReference>
<evidence type="ECO:0000313" key="6">
    <source>
        <dbReference type="EMBL" id="EDR29930.1"/>
    </source>
</evidence>
<evidence type="ECO:0000256" key="1">
    <source>
        <dbReference type="ARBA" id="ARBA00022723"/>
    </source>
</evidence>
<dbReference type="SMART" id="SM00184">
    <property type="entry name" value="RING"/>
    <property type="match status" value="1"/>
</dbReference>
<evidence type="ECO:0000259" key="5">
    <source>
        <dbReference type="PROSITE" id="PS50089"/>
    </source>
</evidence>
<evidence type="ECO:0000256" key="2">
    <source>
        <dbReference type="ARBA" id="ARBA00022771"/>
    </source>
</evidence>
<dbReference type="GO" id="GO:0061630">
    <property type="term" value="F:ubiquitin protein ligase activity"/>
    <property type="evidence" value="ECO:0007669"/>
    <property type="project" value="InterPro"/>
</dbReference>
<dbReference type="GO" id="GO:0140082">
    <property type="term" value="F:SUMO-ubiquitin ligase activity"/>
    <property type="evidence" value="ECO:0007669"/>
    <property type="project" value="TreeGrafter"/>
</dbReference>